<dbReference type="HAMAP" id="MF_01401">
    <property type="entry name" value="MsrA"/>
    <property type="match status" value="1"/>
</dbReference>
<comment type="catalytic activity">
    <reaction evidence="2 4">
        <text>L-methionyl-[protein] + [thioredoxin]-disulfide + H2O = L-methionyl-(S)-S-oxide-[protein] + [thioredoxin]-dithiol</text>
        <dbReference type="Rhea" id="RHEA:14217"/>
        <dbReference type="Rhea" id="RHEA-COMP:10698"/>
        <dbReference type="Rhea" id="RHEA-COMP:10700"/>
        <dbReference type="Rhea" id="RHEA-COMP:12313"/>
        <dbReference type="Rhea" id="RHEA-COMP:12315"/>
        <dbReference type="ChEBI" id="CHEBI:15377"/>
        <dbReference type="ChEBI" id="CHEBI:16044"/>
        <dbReference type="ChEBI" id="CHEBI:29950"/>
        <dbReference type="ChEBI" id="CHEBI:44120"/>
        <dbReference type="ChEBI" id="CHEBI:50058"/>
        <dbReference type="EC" id="1.8.4.11"/>
    </reaction>
</comment>
<dbReference type="Proteomes" id="UP000460715">
    <property type="component" value="Unassembled WGS sequence"/>
</dbReference>
<keyword evidence="1 4" id="KW-0560">Oxidoreductase</keyword>
<accession>A0A845B5X0</accession>
<gene>
    <name evidence="4 6" type="primary">msrA</name>
    <name evidence="6" type="ORF">E0493_00400</name>
</gene>
<dbReference type="PANTHER" id="PTHR43774">
    <property type="entry name" value="PEPTIDE METHIONINE SULFOXIDE REDUCTASE"/>
    <property type="match status" value="1"/>
</dbReference>
<evidence type="ECO:0000256" key="2">
    <source>
        <dbReference type="ARBA" id="ARBA00047806"/>
    </source>
</evidence>
<dbReference type="SUPFAM" id="SSF55068">
    <property type="entry name" value="Peptide methionine sulfoxide reductase"/>
    <property type="match status" value="1"/>
</dbReference>
<evidence type="ECO:0000256" key="4">
    <source>
        <dbReference type="HAMAP-Rule" id="MF_01401"/>
    </source>
</evidence>
<comment type="similarity">
    <text evidence="4">Belongs to the MsrA Met sulfoxide reductase family.</text>
</comment>
<comment type="function">
    <text evidence="4">Has an important function as a repair enzyme for proteins that have been inactivated by oxidation. Catalyzes the reversible oxidation-reduction of methionine sulfoxide in proteins to methionine.</text>
</comment>
<evidence type="ECO:0000313" key="7">
    <source>
        <dbReference type="Proteomes" id="UP000460715"/>
    </source>
</evidence>
<dbReference type="GO" id="GO:0008113">
    <property type="term" value="F:peptide-methionine (S)-S-oxide reductase activity"/>
    <property type="evidence" value="ECO:0007669"/>
    <property type="project" value="UniProtKB-UniRule"/>
</dbReference>
<dbReference type="OrthoDB" id="4174719at2"/>
<reference evidence="6 7" key="1">
    <citation type="submission" date="2019-03" db="EMBL/GenBank/DDBJ databases">
        <title>Roseomonas sp. a novel Roseomonas species isolated from Sea whip Gorgonian.</title>
        <authorList>
            <person name="Li F."/>
            <person name="Pan X."/>
            <person name="Huang S."/>
            <person name="Li Z."/>
            <person name="Meng B."/>
        </authorList>
    </citation>
    <scope>NUCLEOTIDE SEQUENCE [LARGE SCALE GENOMIC DNA]</scope>
    <source>
        <strain evidence="6 7">M0104</strain>
    </source>
</reference>
<keyword evidence="7" id="KW-1185">Reference proteome</keyword>
<sequence>MPEPANRETAILGGGCFWCIDAAYRDLQGVEEVVSGYAGGHVENPTYEQVCGKKTGHAEVVKVVFDPAVLSYADLLRIFFTLHDPTTKDRQGADIGPQYRSIVLTTSDAQAETARAVMAEIEAEGIWGAPLVTEVEPAGAFWPAEAEHQDYFKRNPWSGYCRAVIAPKVAKFRKRFNDRLKARAA</sequence>
<organism evidence="6 7">
    <name type="scientific">Teichococcus coralli</name>
    <dbReference type="NCBI Taxonomy" id="2545983"/>
    <lineage>
        <taxon>Bacteria</taxon>
        <taxon>Pseudomonadati</taxon>
        <taxon>Pseudomonadota</taxon>
        <taxon>Alphaproteobacteria</taxon>
        <taxon>Acetobacterales</taxon>
        <taxon>Roseomonadaceae</taxon>
        <taxon>Roseomonas</taxon>
    </lineage>
</organism>
<dbReference type="EC" id="1.8.4.11" evidence="4"/>
<protein>
    <recommendedName>
        <fullName evidence="4">Peptide methionine sulfoxide reductase MsrA</fullName>
        <shortName evidence="4">Protein-methionine-S-oxide reductase</shortName>
        <ecNumber evidence="4">1.8.4.11</ecNumber>
    </recommendedName>
    <alternativeName>
        <fullName evidence="4">Peptide-methionine (S)-S-oxide reductase</fullName>
        <shortName evidence="4">Peptide Met(O) reductase</shortName>
    </alternativeName>
</protein>
<dbReference type="EMBL" id="SNVJ01000001">
    <property type="protein sequence ID" value="MXP61808.1"/>
    <property type="molecule type" value="Genomic_DNA"/>
</dbReference>
<feature type="domain" description="Peptide methionine sulphoxide reductase MsrA" evidence="5">
    <location>
        <begin position="9"/>
        <end position="161"/>
    </location>
</feature>
<feature type="active site" evidence="4">
    <location>
        <position position="16"/>
    </location>
</feature>
<dbReference type="Pfam" id="PF01625">
    <property type="entry name" value="PMSR"/>
    <property type="match status" value="1"/>
</dbReference>
<evidence type="ECO:0000259" key="5">
    <source>
        <dbReference type="Pfam" id="PF01625"/>
    </source>
</evidence>
<name>A0A845B5X0_9PROT</name>
<dbReference type="InterPro" id="IPR002569">
    <property type="entry name" value="Met_Sox_Rdtase_MsrA_dom"/>
</dbReference>
<dbReference type="Gene3D" id="3.30.1060.10">
    <property type="entry name" value="Peptide methionine sulphoxide reductase MsrA"/>
    <property type="match status" value="1"/>
</dbReference>
<evidence type="ECO:0000256" key="1">
    <source>
        <dbReference type="ARBA" id="ARBA00023002"/>
    </source>
</evidence>
<dbReference type="InterPro" id="IPR036509">
    <property type="entry name" value="Met_Sox_Rdtase_MsrA_sf"/>
</dbReference>
<dbReference type="RefSeq" id="WP_160934934.1">
    <property type="nucleotide sequence ID" value="NZ_SNVJ01000001.1"/>
</dbReference>
<dbReference type="NCBIfam" id="TIGR00401">
    <property type="entry name" value="msrA"/>
    <property type="match status" value="1"/>
</dbReference>
<dbReference type="AlphaFoldDB" id="A0A845B5X0"/>
<evidence type="ECO:0000256" key="3">
    <source>
        <dbReference type="ARBA" id="ARBA00048782"/>
    </source>
</evidence>
<proteinExistence type="inferred from homology"/>
<evidence type="ECO:0000313" key="6">
    <source>
        <dbReference type="EMBL" id="MXP61808.1"/>
    </source>
</evidence>
<comment type="caution">
    <text evidence="6">The sequence shown here is derived from an EMBL/GenBank/DDBJ whole genome shotgun (WGS) entry which is preliminary data.</text>
</comment>
<comment type="catalytic activity">
    <reaction evidence="3 4">
        <text>[thioredoxin]-disulfide + L-methionine + H2O = L-methionine (S)-S-oxide + [thioredoxin]-dithiol</text>
        <dbReference type="Rhea" id="RHEA:19993"/>
        <dbReference type="Rhea" id="RHEA-COMP:10698"/>
        <dbReference type="Rhea" id="RHEA-COMP:10700"/>
        <dbReference type="ChEBI" id="CHEBI:15377"/>
        <dbReference type="ChEBI" id="CHEBI:29950"/>
        <dbReference type="ChEBI" id="CHEBI:50058"/>
        <dbReference type="ChEBI" id="CHEBI:57844"/>
        <dbReference type="ChEBI" id="CHEBI:58772"/>
        <dbReference type="EC" id="1.8.4.11"/>
    </reaction>
</comment>
<dbReference type="PANTHER" id="PTHR43774:SF1">
    <property type="entry name" value="PEPTIDE METHIONINE SULFOXIDE REDUCTASE MSRA 2"/>
    <property type="match status" value="1"/>
</dbReference>